<comment type="caution">
    <text evidence="1">The sequence shown here is derived from an EMBL/GenBank/DDBJ whole genome shotgun (WGS) entry which is preliminary data.</text>
</comment>
<reference evidence="1" key="1">
    <citation type="submission" date="2022-10" db="EMBL/GenBank/DDBJ databases">
        <title>Culturing micro-colonial fungi from biological soil crusts in the Mojave desert and describing Neophaeococcomyces mojavensis, and introducing the new genera and species Taxawa tesnikishii.</title>
        <authorList>
            <person name="Kurbessoian T."/>
            <person name="Stajich J.E."/>
        </authorList>
    </citation>
    <scope>NUCLEOTIDE SEQUENCE</scope>
    <source>
        <strain evidence="1">JES_115</strain>
    </source>
</reference>
<gene>
    <name evidence="1" type="ORF">H2199_005959</name>
</gene>
<dbReference type="EMBL" id="JAPDRP010000017">
    <property type="protein sequence ID" value="KAJ9640420.1"/>
    <property type="molecule type" value="Genomic_DNA"/>
</dbReference>
<evidence type="ECO:0000313" key="2">
    <source>
        <dbReference type="Proteomes" id="UP001172680"/>
    </source>
</evidence>
<sequence>MFLATSAKRMATASRVRATFPTTTRITSIRGLHNTRVVAFPSKNAQGKDDLEPMGDEYSKSGSDQQSAAMEQAAFDPSQTSPEQQMETADKESGEVGQSQSDDNNPLEMSPANIEASQPNDPKGGPAESSSSESKDSESGRQRTSGGGSAPKAGGGKSGGGTSGTM</sequence>
<keyword evidence="2" id="KW-1185">Reference proteome</keyword>
<name>A0ACC2YYS8_9PEZI</name>
<proteinExistence type="predicted"/>
<protein>
    <submittedName>
        <fullName evidence="1">Uncharacterized protein</fullName>
    </submittedName>
</protein>
<dbReference type="Proteomes" id="UP001172680">
    <property type="component" value="Unassembled WGS sequence"/>
</dbReference>
<evidence type="ECO:0000313" key="1">
    <source>
        <dbReference type="EMBL" id="KAJ9640420.1"/>
    </source>
</evidence>
<organism evidence="1 2">
    <name type="scientific">Coniosporium tulheliwenetii</name>
    <dbReference type="NCBI Taxonomy" id="3383036"/>
    <lineage>
        <taxon>Eukaryota</taxon>
        <taxon>Fungi</taxon>
        <taxon>Dikarya</taxon>
        <taxon>Ascomycota</taxon>
        <taxon>Pezizomycotina</taxon>
        <taxon>Dothideomycetes</taxon>
        <taxon>Dothideomycetes incertae sedis</taxon>
        <taxon>Coniosporium</taxon>
    </lineage>
</organism>
<accession>A0ACC2YYS8</accession>